<dbReference type="Proteomes" id="UP000663824">
    <property type="component" value="Unassembled WGS sequence"/>
</dbReference>
<evidence type="ECO:0000313" key="4">
    <source>
        <dbReference type="EMBL" id="CAF3868808.1"/>
    </source>
</evidence>
<sequence>MVLLIDNHVYSKQCSLDDLAQHRDLINSSRDFASSQEFKQSKEEISKTIYVYQREFAVIANNDPHGFHLVGSDNATTCHILVLDNHSAVALAHLDGAETQQSIEEMIKELKNYAPHNTEYDVYLAGGFLDDSGKQHSRTLSNEILNLFSKIPNISFHLKLAAITMYNDHIINNIHYPQVYGICFDVQTKNIRKMNFIDNGPAFRLRTVYQSANCEKAWCIYSSLKRTIEIKRFFIKESAVERFYKPLYRYYFHDDQQLLAVTSTSPAQELESYIINMKKTTLYILKYYKDLPEWFDKETHSIVYYRFNDTWKTDNKNIVDDVEIE</sequence>
<comment type="caution">
    <text evidence="1">The sequence shown here is derived from an EMBL/GenBank/DDBJ whole genome shotgun (WGS) entry which is preliminary data.</text>
</comment>
<dbReference type="Proteomes" id="UP000676336">
    <property type="component" value="Unassembled WGS sequence"/>
</dbReference>
<dbReference type="GO" id="GO:0005634">
    <property type="term" value="C:nucleus"/>
    <property type="evidence" value="ECO:0007669"/>
    <property type="project" value="TreeGrafter"/>
</dbReference>
<dbReference type="EMBL" id="CAJNOW010007303">
    <property type="protein sequence ID" value="CAF1510368.1"/>
    <property type="molecule type" value="Genomic_DNA"/>
</dbReference>
<dbReference type="Proteomes" id="UP000663834">
    <property type="component" value="Unassembled WGS sequence"/>
</dbReference>
<dbReference type="GO" id="GO:0008418">
    <property type="term" value="F:protein-N-terminal asparagine amidohydrolase activity"/>
    <property type="evidence" value="ECO:0007669"/>
    <property type="project" value="InterPro"/>
</dbReference>
<dbReference type="OrthoDB" id="539995at2759"/>
<evidence type="ECO:0000313" key="6">
    <source>
        <dbReference type="Proteomes" id="UP000663855"/>
    </source>
</evidence>
<dbReference type="EMBL" id="CAJNOV010008960">
    <property type="protein sequence ID" value="CAF1345254.1"/>
    <property type="molecule type" value="Genomic_DNA"/>
</dbReference>
<evidence type="ECO:0008006" key="7">
    <source>
        <dbReference type="Google" id="ProtNLM"/>
    </source>
</evidence>
<evidence type="ECO:0000313" key="3">
    <source>
        <dbReference type="EMBL" id="CAF2142842.1"/>
    </source>
</evidence>
<dbReference type="AlphaFoldDB" id="A0A815GUU0"/>
<dbReference type="Proteomes" id="UP000663855">
    <property type="component" value="Unassembled WGS sequence"/>
</dbReference>
<dbReference type="EMBL" id="CAJNRE010016002">
    <property type="protein sequence ID" value="CAF2142842.1"/>
    <property type="molecule type" value="Genomic_DNA"/>
</dbReference>
<protein>
    <recommendedName>
        <fullName evidence="7">N-terminal asparagine amidohydrolase</fullName>
    </recommendedName>
</protein>
<dbReference type="Proteomes" id="UP000681720">
    <property type="component" value="Unassembled WGS sequence"/>
</dbReference>
<accession>A0A815GUU0</accession>
<dbReference type="EMBL" id="CAJOBJ010004861">
    <property type="protein sequence ID" value="CAF4013575.1"/>
    <property type="molecule type" value="Genomic_DNA"/>
</dbReference>
<evidence type="ECO:0000313" key="2">
    <source>
        <dbReference type="EMBL" id="CAF1510368.1"/>
    </source>
</evidence>
<dbReference type="EMBL" id="CAJOBI010001203">
    <property type="protein sequence ID" value="CAF3868808.1"/>
    <property type="molecule type" value="Genomic_DNA"/>
</dbReference>
<dbReference type="GO" id="GO:0006511">
    <property type="term" value="P:ubiquitin-dependent protein catabolic process"/>
    <property type="evidence" value="ECO:0007669"/>
    <property type="project" value="TreeGrafter"/>
</dbReference>
<organism evidence="1 6">
    <name type="scientific">Rotaria magnacalcarata</name>
    <dbReference type="NCBI Taxonomy" id="392030"/>
    <lineage>
        <taxon>Eukaryota</taxon>
        <taxon>Metazoa</taxon>
        <taxon>Spiralia</taxon>
        <taxon>Gnathifera</taxon>
        <taxon>Rotifera</taxon>
        <taxon>Eurotatoria</taxon>
        <taxon>Bdelloidea</taxon>
        <taxon>Philodinida</taxon>
        <taxon>Philodinidae</taxon>
        <taxon>Rotaria</taxon>
    </lineage>
</organism>
<evidence type="ECO:0000313" key="5">
    <source>
        <dbReference type="EMBL" id="CAF4013575.1"/>
    </source>
</evidence>
<dbReference type="Pfam" id="PF14736">
    <property type="entry name" value="N_Asn_amidohyd"/>
    <property type="match status" value="1"/>
</dbReference>
<dbReference type="PANTHER" id="PTHR12498">
    <property type="entry name" value="N-TERMINAL ASPARAGINE AMIDOHYDROLASE"/>
    <property type="match status" value="1"/>
</dbReference>
<name>A0A815GUU0_9BILA</name>
<evidence type="ECO:0000313" key="1">
    <source>
        <dbReference type="EMBL" id="CAF1345254.1"/>
    </source>
</evidence>
<dbReference type="PANTHER" id="PTHR12498:SF0">
    <property type="entry name" value="PROTEIN N-TERMINAL ASPARAGINE AMIDOHYDROLASE"/>
    <property type="match status" value="1"/>
</dbReference>
<gene>
    <name evidence="1" type="ORF">CJN711_LOCUS19135</name>
    <name evidence="5" type="ORF">GIL414_LOCUS12452</name>
    <name evidence="2" type="ORF">KQP761_LOCUS15125</name>
    <name evidence="3" type="ORF">MBJ925_LOCUS29829</name>
    <name evidence="4" type="ORF">SMN809_LOCUS4967</name>
</gene>
<dbReference type="InterPro" id="IPR026750">
    <property type="entry name" value="NTAN1"/>
</dbReference>
<proteinExistence type="predicted"/>
<reference evidence="1" key="1">
    <citation type="submission" date="2021-02" db="EMBL/GenBank/DDBJ databases">
        <authorList>
            <person name="Nowell W R."/>
        </authorList>
    </citation>
    <scope>NUCLEOTIDE SEQUENCE</scope>
</reference>